<evidence type="ECO:0000313" key="3">
    <source>
        <dbReference type="Proteomes" id="UP000321533"/>
    </source>
</evidence>
<dbReference type="Proteomes" id="UP000321533">
    <property type="component" value="Chromosome"/>
</dbReference>
<dbReference type="PROSITE" id="PS50995">
    <property type="entry name" value="HTH_MARR_2"/>
    <property type="match status" value="1"/>
</dbReference>
<dbReference type="Gene3D" id="1.10.10.10">
    <property type="entry name" value="Winged helix-like DNA-binding domain superfamily/Winged helix DNA-binding domain"/>
    <property type="match status" value="1"/>
</dbReference>
<dbReference type="EMBL" id="CP042435">
    <property type="protein sequence ID" value="QEC69869.1"/>
    <property type="molecule type" value="Genomic_DNA"/>
</dbReference>
<dbReference type="KEGG" id="pgin:FRZ67_22165"/>
<accession>A0A5B8VEX3</accession>
<dbReference type="InterPro" id="IPR000835">
    <property type="entry name" value="HTH_MarR-typ"/>
</dbReference>
<dbReference type="PANTHER" id="PTHR33164:SF43">
    <property type="entry name" value="HTH-TYPE TRANSCRIPTIONAL REPRESSOR YETL"/>
    <property type="match status" value="1"/>
</dbReference>
<organism evidence="2 3">
    <name type="scientific">Panacibacter ginsenosidivorans</name>
    <dbReference type="NCBI Taxonomy" id="1813871"/>
    <lineage>
        <taxon>Bacteria</taxon>
        <taxon>Pseudomonadati</taxon>
        <taxon>Bacteroidota</taxon>
        <taxon>Chitinophagia</taxon>
        <taxon>Chitinophagales</taxon>
        <taxon>Chitinophagaceae</taxon>
        <taxon>Panacibacter</taxon>
    </lineage>
</organism>
<dbReference type="OrthoDB" id="759747at2"/>
<dbReference type="Pfam" id="PF12802">
    <property type="entry name" value="MarR_2"/>
    <property type="match status" value="1"/>
</dbReference>
<dbReference type="InterPro" id="IPR036388">
    <property type="entry name" value="WH-like_DNA-bd_sf"/>
</dbReference>
<dbReference type="PANTHER" id="PTHR33164">
    <property type="entry name" value="TRANSCRIPTIONAL REGULATOR, MARR FAMILY"/>
    <property type="match status" value="1"/>
</dbReference>
<dbReference type="GO" id="GO:0003700">
    <property type="term" value="F:DNA-binding transcription factor activity"/>
    <property type="evidence" value="ECO:0007669"/>
    <property type="project" value="InterPro"/>
</dbReference>
<dbReference type="InterPro" id="IPR036390">
    <property type="entry name" value="WH_DNA-bd_sf"/>
</dbReference>
<dbReference type="RefSeq" id="WP_147192745.1">
    <property type="nucleotide sequence ID" value="NZ_CP042435.1"/>
</dbReference>
<evidence type="ECO:0000259" key="1">
    <source>
        <dbReference type="PROSITE" id="PS50995"/>
    </source>
</evidence>
<evidence type="ECO:0000313" key="2">
    <source>
        <dbReference type="EMBL" id="QEC69869.1"/>
    </source>
</evidence>
<reference evidence="2 3" key="1">
    <citation type="journal article" date="2016" name="Int. J. Syst. Evol. Microbiol.">
        <title>Panacibacter ginsenosidivorans gen. nov., sp. nov., with ginsenoside converting activity isolated from soil of a ginseng field.</title>
        <authorList>
            <person name="Siddiqi M.Z."/>
            <person name="Muhammad Shafi S."/>
            <person name="Choi K.D."/>
            <person name="Im W.T."/>
        </authorList>
    </citation>
    <scope>NUCLEOTIDE SEQUENCE [LARGE SCALE GENOMIC DNA]</scope>
    <source>
        <strain evidence="2 3">Gsoil1550</strain>
    </source>
</reference>
<dbReference type="InterPro" id="IPR039422">
    <property type="entry name" value="MarR/SlyA-like"/>
</dbReference>
<gene>
    <name evidence="2" type="ORF">FRZ67_22165</name>
</gene>
<keyword evidence="3" id="KW-1185">Reference proteome</keyword>
<sequence length="160" mass="18483">MNFYQSLGYLFFGTRLKRLSEVFLNDVNKIYKKHKINFDASWFPIFYLLSEHGEVSIRYISNELRISHSAASQMVSSLQQKGFIKSTVSKTDARHKVVTFTAKGQKLLQKIQPVWSALQKAMDELGNESMQSKKLLDALTAMENNLQNEGVYERVQKKIK</sequence>
<protein>
    <submittedName>
        <fullName evidence="2">Winged helix-turn-helix transcriptional regulator</fullName>
    </submittedName>
</protein>
<dbReference type="SUPFAM" id="SSF46785">
    <property type="entry name" value="Winged helix' DNA-binding domain"/>
    <property type="match status" value="1"/>
</dbReference>
<name>A0A5B8VEX3_9BACT</name>
<proteinExistence type="predicted"/>
<dbReference type="GO" id="GO:0006950">
    <property type="term" value="P:response to stress"/>
    <property type="evidence" value="ECO:0007669"/>
    <property type="project" value="TreeGrafter"/>
</dbReference>
<dbReference type="AlphaFoldDB" id="A0A5B8VEX3"/>
<feature type="domain" description="HTH marR-type" evidence="1">
    <location>
        <begin position="9"/>
        <end position="144"/>
    </location>
</feature>
<dbReference type="SMART" id="SM00347">
    <property type="entry name" value="HTH_MARR"/>
    <property type="match status" value="1"/>
</dbReference>